<dbReference type="CDD" id="cd09872">
    <property type="entry name" value="PIN_Sll0205-like"/>
    <property type="match status" value="1"/>
</dbReference>
<dbReference type="RefSeq" id="WP_099623563.1">
    <property type="nucleotide sequence ID" value="NZ_CP024201.1"/>
</dbReference>
<name>A0A2D2B219_9CAUL</name>
<dbReference type="AlphaFoldDB" id="A0A2D2B219"/>
<gene>
    <name evidence="2" type="ORF">CSW64_18940</name>
</gene>
<organism evidence="2 3">
    <name type="scientific">Caulobacter mirabilis</name>
    <dbReference type="NCBI Taxonomy" id="69666"/>
    <lineage>
        <taxon>Bacteria</taxon>
        <taxon>Pseudomonadati</taxon>
        <taxon>Pseudomonadota</taxon>
        <taxon>Alphaproteobacteria</taxon>
        <taxon>Caulobacterales</taxon>
        <taxon>Caulobacteraceae</taxon>
        <taxon>Caulobacter</taxon>
    </lineage>
</organism>
<dbReference type="Pfam" id="PF01850">
    <property type="entry name" value="PIN"/>
    <property type="match status" value="1"/>
</dbReference>
<accession>A0A2D2B219</accession>
<evidence type="ECO:0000259" key="1">
    <source>
        <dbReference type="Pfam" id="PF01850"/>
    </source>
</evidence>
<keyword evidence="3" id="KW-1185">Reference proteome</keyword>
<reference evidence="2 3" key="1">
    <citation type="submission" date="2017-10" db="EMBL/GenBank/DDBJ databases">
        <title>Genome sequence of Caulobacter mirabilis FWC38.</title>
        <authorList>
            <person name="Fiebig A."/>
            <person name="Crosson S."/>
        </authorList>
    </citation>
    <scope>NUCLEOTIDE SEQUENCE [LARGE SCALE GENOMIC DNA]</scope>
    <source>
        <strain evidence="2 3">FWC 38</strain>
    </source>
</reference>
<dbReference type="OrthoDB" id="9798990at2"/>
<dbReference type="InterPro" id="IPR052919">
    <property type="entry name" value="TA_system_RNase"/>
</dbReference>
<dbReference type="EMBL" id="CP024201">
    <property type="protein sequence ID" value="ATQ44315.1"/>
    <property type="molecule type" value="Genomic_DNA"/>
</dbReference>
<dbReference type="PANTHER" id="PTHR36173">
    <property type="entry name" value="RIBONUCLEASE VAPC16-RELATED"/>
    <property type="match status" value="1"/>
</dbReference>
<dbReference type="InterPro" id="IPR041705">
    <property type="entry name" value="PIN_Sll0205"/>
</dbReference>
<dbReference type="InterPro" id="IPR029060">
    <property type="entry name" value="PIN-like_dom_sf"/>
</dbReference>
<dbReference type="KEGG" id="cmb:CSW64_18940"/>
<proteinExistence type="predicted"/>
<protein>
    <submittedName>
        <fullName evidence="2">PIN domain nuclease</fullName>
    </submittedName>
</protein>
<dbReference type="Proteomes" id="UP000228945">
    <property type="component" value="Chromosome"/>
</dbReference>
<feature type="domain" description="PIN" evidence="1">
    <location>
        <begin position="4"/>
        <end position="118"/>
    </location>
</feature>
<sequence length="126" mass="14276">MKLLLDTHVLVRSAIASRALPMRVLDALRDPANQVLVSAASAYEIEYKRPRDPELQRLPSDLAIVVDRQQFTWLDISWEDARDAGLLPRHHRDPFDRLLVAQAQRHGATLVSADRTLPSLGVSTFW</sequence>
<dbReference type="Gene3D" id="3.40.50.1010">
    <property type="entry name" value="5'-nuclease"/>
    <property type="match status" value="1"/>
</dbReference>
<dbReference type="InterPro" id="IPR002716">
    <property type="entry name" value="PIN_dom"/>
</dbReference>
<dbReference type="SUPFAM" id="SSF88723">
    <property type="entry name" value="PIN domain-like"/>
    <property type="match status" value="1"/>
</dbReference>
<evidence type="ECO:0000313" key="2">
    <source>
        <dbReference type="EMBL" id="ATQ44315.1"/>
    </source>
</evidence>
<dbReference type="PANTHER" id="PTHR36173:SF2">
    <property type="entry name" value="RIBONUCLEASE VAPC16"/>
    <property type="match status" value="1"/>
</dbReference>
<evidence type="ECO:0000313" key="3">
    <source>
        <dbReference type="Proteomes" id="UP000228945"/>
    </source>
</evidence>